<evidence type="ECO:0000313" key="7">
    <source>
        <dbReference type="EMBL" id="RKR80540.1"/>
    </source>
</evidence>
<evidence type="ECO:0000313" key="6">
    <source>
        <dbReference type="EMBL" id="RKR80535.1"/>
    </source>
</evidence>
<evidence type="ECO:0000313" key="2">
    <source>
        <dbReference type="EMBL" id="RKR80088.1"/>
    </source>
</evidence>
<keyword evidence="3" id="KW-0378">Hydrolase</keyword>
<dbReference type="InterPro" id="IPR047655">
    <property type="entry name" value="Transpos_IS630-like"/>
</dbReference>
<feature type="domain" description="Tc1-like transposase DDE" evidence="1">
    <location>
        <begin position="17"/>
        <end position="163"/>
    </location>
</feature>
<evidence type="ECO:0000313" key="10">
    <source>
        <dbReference type="EMBL" id="RKR82378.1"/>
    </source>
</evidence>
<evidence type="ECO:0000313" key="8">
    <source>
        <dbReference type="EMBL" id="RKR80793.1"/>
    </source>
</evidence>
<dbReference type="EMBL" id="RBKU01000001">
    <property type="protein sequence ID" value="RKR84623.1"/>
    <property type="molecule type" value="Genomic_DNA"/>
</dbReference>
<dbReference type="EMBL" id="RBKU01000001">
    <property type="protein sequence ID" value="RKR80368.1"/>
    <property type="molecule type" value="Genomic_DNA"/>
</dbReference>
<organism evidence="3 15">
    <name type="scientific">Mucilaginibacter gracilis</name>
    <dbReference type="NCBI Taxonomy" id="423350"/>
    <lineage>
        <taxon>Bacteria</taxon>
        <taxon>Pseudomonadati</taxon>
        <taxon>Bacteroidota</taxon>
        <taxon>Sphingobacteriia</taxon>
        <taxon>Sphingobacteriales</taxon>
        <taxon>Sphingobacteriaceae</taxon>
        <taxon>Mucilaginibacter</taxon>
    </lineage>
</organism>
<evidence type="ECO:0000313" key="12">
    <source>
        <dbReference type="EMBL" id="RKR82693.1"/>
    </source>
</evidence>
<dbReference type="GO" id="GO:0004519">
    <property type="term" value="F:endonuclease activity"/>
    <property type="evidence" value="ECO:0007669"/>
    <property type="project" value="UniProtKB-KW"/>
</dbReference>
<evidence type="ECO:0000313" key="3">
    <source>
        <dbReference type="EMBL" id="RKR80363.1"/>
    </source>
</evidence>
<keyword evidence="15" id="KW-1185">Reference proteome</keyword>
<keyword evidence="3" id="KW-0255">Endonuclease</keyword>
<evidence type="ECO:0000259" key="1">
    <source>
        <dbReference type="Pfam" id="PF13358"/>
    </source>
</evidence>
<accession>A0A495IV65</accession>
<name>A0A495IV65_9SPHI</name>
<evidence type="ECO:0000313" key="13">
    <source>
        <dbReference type="EMBL" id="RKR84623.1"/>
    </source>
</evidence>
<protein>
    <submittedName>
        <fullName evidence="3">DDE superfamily endonuclease</fullName>
    </submittedName>
</protein>
<comment type="caution">
    <text evidence="3">The sequence shown here is derived from an EMBL/GenBank/DDBJ whole genome shotgun (WGS) entry which is preliminary data.</text>
</comment>
<dbReference type="EMBL" id="RBKU01000001">
    <property type="protein sequence ID" value="RKR85785.1"/>
    <property type="molecule type" value="Genomic_DNA"/>
</dbReference>
<dbReference type="EMBL" id="RBKU01000001">
    <property type="protein sequence ID" value="RKR82378.1"/>
    <property type="molecule type" value="Genomic_DNA"/>
</dbReference>
<evidence type="ECO:0000313" key="11">
    <source>
        <dbReference type="EMBL" id="RKR82383.1"/>
    </source>
</evidence>
<dbReference type="InterPro" id="IPR038717">
    <property type="entry name" value="Tc1-like_DDE_dom"/>
</dbReference>
<proteinExistence type="predicted"/>
<dbReference type="EMBL" id="RBKU01000001">
    <property type="protein sequence ID" value="RKR80793.1"/>
    <property type="molecule type" value="Genomic_DNA"/>
</dbReference>
<dbReference type="Pfam" id="PF13358">
    <property type="entry name" value="DDE_3"/>
    <property type="match status" value="1"/>
</dbReference>
<evidence type="ECO:0000313" key="5">
    <source>
        <dbReference type="EMBL" id="RKR80492.1"/>
    </source>
</evidence>
<dbReference type="EMBL" id="RBKU01000001">
    <property type="protein sequence ID" value="RKR80088.1"/>
    <property type="molecule type" value="Genomic_DNA"/>
</dbReference>
<evidence type="ECO:0000313" key="15">
    <source>
        <dbReference type="Proteomes" id="UP000268007"/>
    </source>
</evidence>
<dbReference type="EMBL" id="RBKU01000001">
    <property type="protein sequence ID" value="RKR80363.1"/>
    <property type="molecule type" value="Genomic_DNA"/>
</dbReference>
<gene>
    <name evidence="2" type="ORF">BDD43_0181</name>
    <name evidence="3" type="ORF">BDD43_0463</name>
    <name evidence="4" type="ORF">BDD43_0468</name>
    <name evidence="5" type="ORF">BDD43_0612</name>
    <name evidence="6" type="ORF">BDD43_0656</name>
    <name evidence="7" type="ORF">BDD43_0661</name>
    <name evidence="8" type="ORF">BDD43_0928</name>
    <name evidence="9" type="ORF">BDD43_2217</name>
    <name evidence="10" type="ORF">BDD43_2555</name>
    <name evidence="11" type="ORF">BDD43_2560</name>
    <name evidence="12" type="ORF">BDD43_2878</name>
    <name evidence="13" type="ORF">BDD43_4869</name>
    <name evidence="14" type="ORF">BDD43_6064</name>
</gene>
<dbReference type="EMBL" id="RBKU01000001">
    <property type="protein sequence ID" value="RKR82383.1"/>
    <property type="molecule type" value="Genomic_DNA"/>
</dbReference>
<evidence type="ECO:0000313" key="4">
    <source>
        <dbReference type="EMBL" id="RKR80368.1"/>
    </source>
</evidence>
<dbReference type="Proteomes" id="UP000268007">
    <property type="component" value="Unassembled WGS sequence"/>
</dbReference>
<evidence type="ECO:0000313" key="9">
    <source>
        <dbReference type="EMBL" id="RKR82050.1"/>
    </source>
</evidence>
<dbReference type="EMBL" id="RBKU01000001">
    <property type="protein sequence ID" value="RKR80535.1"/>
    <property type="molecule type" value="Genomic_DNA"/>
</dbReference>
<dbReference type="EMBL" id="RBKU01000001">
    <property type="protein sequence ID" value="RKR82050.1"/>
    <property type="molecule type" value="Genomic_DNA"/>
</dbReference>
<dbReference type="AlphaFoldDB" id="A0A495IV65"/>
<keyword evidence="3" id="KW-0540">Nuclease</keyword>
<dbReference type="EMBL" id="RBKU01000001">
    <property type="protein sequence ID" value="RKR82693.1"/>
    <property type="molecule type" value="Genomic_DNA"/>
</dbReference>
<sequence length="208" mass="24698">MERVLDVYKKPYDEEFPVVCMDESPKQLIEEGQPSQAMKPGQEARVDYEYIRHGVVNIFMANEPLRGKRFVEITAFKTKKDWALFVKRIADEWYPTAKKITLVMDNFKTHSASAFYETFEPAEAKRLWDRFEFVYTPKHGSWLNMAEIELHVLNGQCLNRHISTMLKINEEVAAWQHNRNNKNSKINWQFENKDARIKLKRLYPSLHD</sequence>
<dbReference type="EMBL" id="RBKU01000001">
    <property type="protein sequence ID" value="RKR80492.1"/>
    <property type="molecule type" value="Genomic_DNA"/>
</dbReference>
<dbReference type="NCBIfam" id="NF033545">
    <property type="entry name" value="transpos_IS630"/>
    <property type="match status" value="1"/>
</dbReference>
<dbReference type="EMBL" id="RBKU01000001">
    <property type="protein sequence ID" value="RKR80540.1"/>
    <property type="molecule type" value="Genomic_DNA"/>
</dbReference>
<evidence type="ECO:0000313" key="14">
    <source>
        <dbReference type="EMBL" id="RKR85785.1"/>
    </source>
</evidence>
<reference evidence="3 15" key="1">
    <citation type="submission" date="2018-10" db="EMBL/GenBank/DDBJ databases">
        <title>Genomic Encyclopedia of Archaeal and Bacterial Type Strains, Phase II (KMG-II): from individual species to whole genera.</title>
        <authorList>
            <person name="Goeker M."/>
        </authorList>
    </citation>
    <scope>NUCLEOTIDE SEQUENCE [LARGE SCALE GENOMIC DNA]</scope>
    <source>
        <strain evidence="3 15">DSM 18602</strain>
    </source>
</reference>